<keyword evidence="3" id="KW-1185">Reference proteome</keyword>
<feature type="region of interest" description="Disordered" evidence="1">
    <location>
        <begin position="1"/>
        <end position="207"/>
    </location>
</feature>
<organism evidence="2 3">
    <name type="scientific">Streptomonospora litoralis</name>
    <dbReference type="NCBI Taxonomy" id="2498135"/>
    <lineage>
        <taxon>Bacteria</taxon>
        <taxon>Bacillati</taxon>
        <taxon>Actinomycetota</taxon>
        <taxon>Actinomycetes</taxon>
        <taxon>Streptosporangiales</taxon>
        <taxon>Nocardiopsidaceae</taxon>
        <taxon>Streptomonospora</taxon>
    </lineage>
</organism>
<accession>A0A4P6PWR3</accession>
<reference evidence="2 3" key="1">
    <citation type="submission" date="2019-02" db="EMBL/GenBank/DDBJ databases">
        <authorList>
            <person name="Khodamoradi S."/>
            <person name="Hahnke R.L."/>
            <person name="Kaempfer P."/>
            <person name="Schumann P."/>
            <person name="Rohde M."/>
            <person name="Steinert M."/>
            <person name="Luzhetskyy A."/>
            <person name="Wink J."/>
            <person name="Ruckert C."/>
        </authorList>
    </citation>
    <scope>NUCLEOTIDE SEQUENCE [LARGE SCALE GENOMIC DNA]</scope>
    <source>
        <strain evidence="2 3">M2</strain>
    </source>
</reference>
<feature type="compositionally biased region" description="Low complexity" evidence="1">
    <location>
        <begin position="161"/>
        <end position="178"/>
    </location>
</feature>
<gene>
    <name evidence="2" type="ORF">EKD16_01365</name>
</gene>
<proteinExistence type="predicted"/>
<evidence type="ECO:0000313" key="2">
    <source>
        <dbReference type="EMBL" id="QBI52090.1"/>
    </source>
</evidence>
<protein>
    <submittedName>
        <fullName evidence="2">Uncharacterized protein</fullName>
    </submittedName>
</protein>
<feature type="compositionally biased region" description="Low complexity" evidence="1">
    <location>
        <begin position="127"/>
        <end position="149"/>
    </location>
</feature>
<dbReference type="KEGG" id="strr:EKD16_01365"/>
<feature type="compositionally biased region" description="Pro residues" evidence="1">
    <location>
        <begin position="283"/>
        <end position="294"/>
    </location>
</feature>
<name>A0A4P6PWR3_9ACTN</name>
<sequence>MAPANCPAARRHRRAPDPVTAGPSHRRPRRFPARPPATRQTIKATQRPRAAPSGARPADIRTGDRGSGPAAIVAAAFPIDHPLPGRPSRPHSRPEPPRRPPTPAGTRPGERGPGHPLFPLPRSLRVRPAPGRPTKPTTRPTARPTTKPPSRLERPSPRTATGGSRSPRPAGPAATGPRCPLLPVDQPAAPPGQVRVADSSRTARPPMGAGSIQHFLTRLGAPVRRYISVAWPRRPPHVRNWVRRVFQWSDRTGRANIGACTITGTSGADPTQTARAGHVTPIPTDPISPPPMCPPSRCAGGCANPRT</sequence>
<dbReference type="AlphaFoldDB" id="A0A4P6PWR3"/>
<feature type="compositionally biased region" description="Low complexity" evidence="1">
    <location>
        <begin position="47"/>
        <end position="57"/>
    </location>
</feature>
<dbReference type="EMBL" id="CP036455">
    <property type="protein sequence ID" value="QBI52090.1"/>
    <property type="molecule type" value="Genomic_DNA"/>
</dbReference>
<evidence type="ECO:0000256" key="1">
    <source>
        <dbReference type="SAM" id="MobiDB-lite"/>
    </source>
</evidence>
<evidence type="ECO:0000313" key="3">
    <source>
        <dbReference type="Proteomes" id="UP000292235"/>
    </source>
</evidence>
<feature type="region of interest" description="Disordered" evidence="1">
    <location>
        <begin position="282"/>
        <end position="307"/>
    </location>
</feature>
<dbReference type="Proteomes" id="UP000292235">
    <property type="component" value="Chromosome"/>
</dbReference>